<gene>
    <name evidence="2" type="ORF">COT25_02370</name>
</gene>
<dbReference type="Proteomes" id="UP000228711">
    <property type="component" value="Unassembled WGS sequence"/>
</dbReference>
<accession>A0A2H0YSY1</accession>
<dbReference type="EMBL" id="PEXV01000082">
    <property type="protein sequence ID" value="PIS41570.1"/>
    <property type="molecule type" value="Genomic_DNA"/>
</dbReference>
<proteinExistence type="predicted"/>
<keyword evidence="1" id="KW-0472">Membrane</keyword>
<dbReference type="AlphaFoldDB" id="A0A2H0YSY1"/>
<dbReference type="SUPFAM" id="SSF49899">
    <property type="entry name" value="Concanavalin A-like lectins/glucanases"/>
    <property type="match status" value="1"/>
</dbReference>
<keyword evidence="1" id="KW-0812">Transmembrane</keyword>
<reference evidence="3" key="1">
    <citation type="submission" date="2017-09" db="EMBL/GenBank/DDBJ databases">
        <title>Depth-based differentiation of microbial function through sediment-hosted aquifers and enrichment of novel symbionts in the deep terrestrial subsurface.</title>
        <authorList>
            <person name="Probst A.J."/>
            <person name="Ladd B."/>
            <person name="Jarett J.K."/>
            <person name="Geller-Mcgrath D.E."/>
            <person name="Sieber C.M.K."/>
            <person name="Emerson J.B."/>
            <person name="Anantharaman K."/>
            <person name="Thomas B.C."/>
            <person name="Malmstrom R."/>
            <person name="Stieglmeier M."/>
            <person name="Klingl A."/>
            <person name="Woyke T."/>
            <person name="Ryan C.M."/>
            <person name="Banfield J.F."/>
        </authorList>
    </citation>
    <scope>NUCLEOTIDE SEQUENCE [LARGE SCALE GENOMIC DNA]</scope>
</reference>
<keyword evidence="1" id="KW-1133">Transmembrane helix</keyword>
<comment type="caution">
    <text evidence="2">The sequence shown here is derived from an EMBL/GenBank/DDBJ whole genome shotgun (WGS) entry which is preliminary data.</text>
</comment>
<evidence type="ECO:0000313" key="2">
    <source>
        <dbReference type="EMBL" id="PIS41570.1"/>
    </source>
</evidence>
<feature type="transmembrane region" description="Helical" evidence="1">
    <location>
        <begin position="12"/>
        <end position="35"/>
    </location>
</feature>
<dbReference type="InterPro" id="IPR013320">
    <property type="entry name" value="ConA-like_dom_sf"/>
</dbReference>
<protein>
    <submittedName>
        <fullName evidence="2">Uncharacterized protein</fullName>
    </submittedName>
</protein>
<organism evidence="2 3">
    <name type="scientific">Candidatus Kerfeldbacteria bacterium CG08_land_8_20_14_0_20_42_7</name>
    <dbReference type="NCBI Taxonomy" id="2014245"/>
    <lineage>
        <taxon>Bacteria</taxon>
        <taxon>Candidatus Kerfeldiibacteriota</taxon>
    </lineage>
</organism>
<name>A0A2H0YSY1_9BACT</name>
<evidence type="ECO:0000256" key="1">
    <source>
        <dbReference type="SAM" id="Phobius"/>
    </source>
</evidence>
<dbReference type="Gene3D" id="2.60.120.560">
    <property type="entry name" value="Exo-inulinase, domain 1"/>
    <property type="match status" value="1"/>
</dbReference>
<evidence type="ECO:0000313" key="3">
    <source>
        <dbReference type="Proteomes" id="UP000228711"/>
    </source>
</evidence>
<sequence>MKRYKKNQKKGFTFIETLIGVSLLLSLIIVSGAMVKVLSISHKLRLKQTAYSVLSEEITYLRSLPYDQIVDVVDQPFRGILYHKGQFEVTVATSQSSPNAIHASRRLNGDSNTITALTTPPVGPIAANATYAVSFFIPSTNQPNWQFGFPFRAIDENNMYFLKIDENSIDLVLHENSGLSTIYTTPQIISEDTWHIISITGADDIFTITLDGSPVNGSPIVDATFAKGGVGISTFGVTDIYFDNVSLQTSLTTYIWNFDEAANEVGSQPNDWKRSGLYDLPTEEAKLTISDEAADPTSPLKNIYATISWDDGSVKSASIETYVAQTGISK</sequence>